<keyword evidence="1" id="KW-0812">Transmembrane</keyword>
<sequence length="176" mass="18687">MFTKKIKIVFKILVILGLASTLQIANANIWPSTGSLELIKSSCPTGFGQYQELNQLKKEIAAAKSLNDARKIALVPTDEAIEALNNARIIMPFSDDLRSAKTRLSDARSRILVASSQAEVADEFSGMMLAGLDNDNVAHVSAGGGSCNYSTGETIAIVIGLILGIIPGLILLVLLC</sequence>
<keyword evidence="1" id="KW-0472">Membrane</keyword>
<feature type="chain" id="PRO_5004732072" evidence="2">
    <location>
        <begin position="28"/>
        <end position="176"/>
    </location>
</feature>
<evidence type="ECO:0000313" key="3">
    <source>
        <dbReference type="EMBL" id="ESS71561.1"/>
    </source>
</evidence>
<evidence type="ECO:0000313" key="4">
    <source>
        <dbReference type="Proteomes" id="UP000017842"/>
    </source>
</evidence>
<evidence type="ECO:0000256" key="1">
    <source>
        <dbReference type="SAM" id="Phobius"/>
    </source>
</evidence>
<gene>
    <name evidence="3" type="ORF">MGMO_96c00080</name>
</gene>
<accession>V5DW38</accession>
<dbReference type="AlphaFoldDB" id="V5DW38"/>
<name>V5DW38_9GAMM</name>
<reference evidence="3 4" key="1">
    <citation type="journal article" date="2013" name="Genome Announc.">
        <title>Draft Genome Sequence of the Methanotrophic Gammaproteobacterium Methyloglobulus morosus DSM 22980 Strain KoM1.</title>
        <authorList>
            <person name="Poehlein A."/>
            <person name="Deutzmann J.S."/>
            <person name="Daniel R."/>
            <person name="Simeonova D.D."/>
        </authorList>
    </citation>
    <scope>NUCLEOTIDE SEQUENCE [LARGE SCALE GENOMIC DNA]</scope>
    <source>
        <strain evidence="3 4">KoM1</strain>
    </source>
</reference>
<keyword evidence="1" id="KW-1133">Transmembrane helix</keyword>
<feature type="signal peptide" evidence="2">
    <location>
        <begin position="1"/>
        <end position="27"/>
    </location>
</feature>
<keyword evidence="4" id="KW-1185">Reference proteome</keyword>
<feature type="transmembrane region" description="Helical" evidence="1">
    <location>
        <begin position="155"/>
        <end position="175"/>
    </location>
</feature>
<proteinExistence type="predicted"/>
<dbReference type="OrthoDB" id="5570180at2"/>
<dbReference type="EMBL" id="AYLO01000092">
    <property type="protein sequence ID" value="ESS71561.1"/>
    <property type="molecule type" value="Genomic_DNA"/>
</dbReference>
<dbReference type="Proteomes" id="UP000017842">
    <property type="component" value="Unassembled WGS sequence"/>
</dbReference>
<organism evidence="3 4">
    <name type="scientific">Methyloglobulus morosus KoM1</name>
    <dbReference type="NCBI Taxonomy" id="1116472"/>
    <lineage>
        <taxon>Bacteria</taxon>
        <taxon>Pseudomonadati</taxon>
        <taxon>Pseudomonadota</taxon>
        <taxon>Gammaproteobacteria</taxon>
        <taxon>Methylococcales</taxon>
        <taxon>Methylococcaceae</taxon>
        <taxon>Methyloglobulus</taxon>
    </lineage>
</organism>
<keyword evidence="2" id="KW-0732">Signal</keyword>
<dbReference type="RefSeq" id="WP_023495384.1">
    <property type="nucleotide sequence ID" value="NZ_AYLO01000092.1"/>
</dbReference>
<comment type="caution">
    <text evidence="3">The sequence shown here is derived from an EMBL/GenBank/DDBJ whole genome shotgun (WGS) entry which is preliminary data.</text>
</comment>
<dbReference type="eggNOG" id="ENOG503467U">
    <property type="taxonomic scope" value="Bacteria"/>
</dbReference>
<evidence type="ECO:0000256" key="2">
    <source>
        <dbReference type="SAM" id="SignalP"/>
    </source>
</evidence>
<protein>
    <submittedName>
        <fullName evidence="3">Uncharacterized protein</fullName>
    </submittedName>
</protein>